<comment type="subcellular location">
    <subcellularLocation>
        <location evidence="2">Cell membrane</location>
        <topology evidence="2">Multi-pass membrane protein</topology>
    </subcellularLocation>
</comment>
<organism evidence="12 13">
    <name type="scientific">Actinobacteria bacterium BACL2 MAG-120802-bin41</name>
    <dbReference type="NCBI Taxonomy" id="1655568"/>
    <lineage>
        <taxon>Bacteria</taxon>
        <taxon>Bacillati</taxon>
        <taxon>Actinomycetota</taxon>
        <taxon>Actinomycetes</taxon>
        <taxon>Actinomycetes incertae sedis</taxon>
        <taxon>ac1 cluster</taxon>
    </lineage>
</organism>
<dbReference type="EMBL" id="LIAS01000010">
    <property type="protein sequence ID" value="KRO31237.1"/>
    <property type="molecule type" value="Genomic_DNA"/>
</dbReference>
<evidence type="ECO:0000256" key="9">
    <source>
        <dbReference type="ARBA" id="ARBA00047816"/>
    </source>
</evidence>
<evidence type="ECO:0000256" key="11">
    <source>
        <dbReference type="SAM" id="Phobius"/>
    </source>
</evidence>
<sequence length="133" mass="14313">MKVGYRLFLFLFAFYAIVGAVYWVLGGEPLGITALLLCAGLALIIGYYFWFINRRSGGVMPEDNNDGLISDGAGELGFYSPHSWWPLPVGLAATAAGVGLIVGWWLTLIAVGALLVSVIGFVLEYEKPSASNH</sequence>
<evidence type="ECO:0000256" key="8">
    <source>
        <dbReference type="ARBA" id="ARBA00023136"/>
    </source>
</evidence>
<dbReference type="GO" id="GO:0022900">
    <property type="term" value="P:electron transport chain"/>
    <property type="evidence" value="ECO:0007669"/>
    <property type="project" value="InterPro"/>
</dbReference>
<reference evidence="12 13" key="1">
    <citation type="submission" date="2015-10" db="EMBL/GenBank/DDBJ databases">
        <title>Metagenome-Assembled Genomes uncover a global brackish microbiome.</title>
        <authorList>
            <person name="Hugerth L.W."/>
            <person name="Larsson J."/>
            <person name="Alneberg J."/>
            <person name="Lindh M.V."/>
            <person name="Legrand C."/>
            <person name="Pinhassi J."/>
            <person name="Andersson A.F."/>
        </authorList>
    </citation>
    <scope>NUCLEOTIDE SEQUENCE [LARGE SCALE GENOMIC DNA]</scope>
    <source>
        <strain evidence="12">BACL2 MAG-120802-bin41</strain>
    </source>
</reference>
<accession>A0A0R2NZA9</accession>
<keyword evidence="4 10" id="KW-1003">Cell membrane</keyword>
<evidence type="ECO:0000256" key="2">
    <source>
        <dbReference type="ARBA" id="ARBA00004651"/>
    </source>
</evidence>
<keyword evidence="7 11" id="KW-1133">Transmembrane helix</keyword>
<dbReference type="EC" id="7.1.1.9" evidence="10"/>
<comment type="similarity">
    <text evidence="3 10">Belongs to the cytochrome c oxidase bacterial subunit CtaF family.</text>
</comment>
<evidence type="ECO:0000256" key="7">
    <source>
        <dbReference type="ARBA" id="ARBA00022989"/>
    </source>
</evidence>
<feature type="transmembrane region" description="Helical" evidence="11">
    <location>
        <begin position="31"/>
        <end position="50"/>
    </location>
</feature>
<feature type="transmembrane region" description="Helical" evidence="11">
    <location>
        <begin position="7"/>
        <end position="25"/>
    </location>
</feature>
<name>A0A0R2NZA9_9ACTN</name>
<protein>
    <recommendedName>
        <fullName evidence="10">Cytochrome c oxidase polypeptide 4</fullName>
        <ecNumber evidence="10">7.1.1.9</ecNumber>
    </recommendedName>
    <alternativeName>
        <fullName evidence="10">Cytochrome aa3 subunit 4</fullName>
    </alternativeName>
    <alternativeName>
        <fullName evidence="10">Cytochrome c oxidase polypeptide IV</fullName>
    </alternativeName>
</protein>
<dbReference type="Pfam" id="PF12270">
    <property type="entry name" value="Cyt_c_ox_IV"/>
    <property type="match status" value="1"/>
</dbReference>
<dbReference type="AlphaFoldDB" id="A0A0R2NZA9"/>
<keyword evidence="5 11" id="KW-0812">Transmembrane</keyword>
<dbReference type="GO" id="GO:0004129">
    <property type="term" value="F:cytochrome-c oxidase activity"/>
    <property type="evidence" value="ECO:0007669"/>
    <property type="project" value="UniProtKB-EC"/>
</dbReference>
<dbReference type="InterPro" id="IPR021050">
    <property type="entry name" value="Cyt_c_oxidase_su4_actinobac"/>
</dbReference>
<evidence type="ECO:0000256" key="4">
    <source>
        <dbReference type="ARBA" id="ARBA00022475"/>
    </source>
</evidence>
<dbReference type="PIRSF" id="PIRSF017385">
    <property type="entry name" value="CtaF"/>
    <property type="match status" value="1"/>
</dbReference>
<keyword evidence="6 10" id="KW-1278">Translocase</keyword>
<evidence type="ECO:0000256" key="1">
    <source>
        <dbReference type="ARBA" id="ARBA00002536"/>
    </source>
</evidence>
<dbReference type="GO" id="GO:0005886">
    <property type="term" value="C:plasma membrane"/>
    <property type="evidence" value="ECO:0007669"/>
    <property type="project" value="UniProtKB-SubCell"/>
</dbReference>
<comment type="function">
    <text evidence="1 10">Part of cytochrome c oxidase, its function is unknown.</text>
</comment>
<comment type="caution">
    <text evidence="12">The sequence shown here is derived from an EMBL/GenBank/DDBJ whole genome shotgun (WGS) entry which is preliminary data.</text>
</comment>
<dbReference type="Proteomes" id="UP000053941">
    <property type="component" value="Unassembled WGS sequence"/>
</dbReference>
<evidence type="ECO:0000313" key="13">
    <source>
        <dbReference type="Proteomes" id="UP000053941"/>
    </source>
</evidence>
<evidence type="ECO:0000256" key="10">
    <source>
        <dbReference type="PIRNR" id="PIRNR017385"/>
    </source>
</evidence>
<evidence type="ECO:0000313" key="12">
    <source>
        <dbReference type="EMBL" id="KRO31237.1"/>
    </source>
</evidence>
<comment type="catalytic activity">
    <reaction evidence="9 10">
        <text>4 Fe(II)-[cytochrome c] + O2 + 8 H(+)(in) = 4 Fe(III)-[cytochrome c] + 2 H2O + 4 H(+)(out)</text>
        <dbReference type="Rhea" id="RHEA:11436"/>
        <dbReference type="Rhea" id="RHEA-COMP:10350"/>
        <dbReference type="Rhea" id="RHEA-COMP:14399"/>
        <dbReference type="ChEBI" id="CHEBI:15377"/>
        <dbReference type="ChEBI" id="CHEBI:15378"/>
        <dbReference type="ChEBI" id="CHEBI:15379"/>
        <dbReference type="ChEBI" id="CHEBI:29033"/>
        <dbReference type="ChEBI" id="CHEBI:29034"/>
        <dbReference type="EC" id="7.1.1.9"/>
    </reaction>
</comment>
<evidence type="ECO:0000256" key="3">
    <source>
        <dbReference type="ARBA" id="ARBA00006870"/>
    </source>
</evidence>
<proteinExistence type="inferred from homology"/>
<evidence type="ECO:0000256" key="6">
    <source>
        <dbReference type="ARBA" id="ARBA00022967"/>
    </source>
</evidence>
<feature type="transmembrane region" description="Helical" evidence="11">
    <location>
        <begin position="90"/>
        <end position="123"/>
    </location>
</feature>
<keyword evidence="8 10" id="KW-0472">Membrane</keyword>
<gene>
    <name evidence="12" type="ORF">ABR60_04725</name>
</gene>
<comment type="subunit">
    <text evidence="10">Associates with subunits I, II and III to form cytochrome c oxidase.</text>
</comment>
<evidence type="ECO:0000256" key="5">
    <source>
        <dbReference type="ARBA" id="ARBA00022692"/>
    </source>
</evidence>